<evidence type="ECO:0000313" key="1">
    <source>
        <dbReference type="EMBL" id="KMQ89641.1"/>
    </source>
</evidence>
<organism evidence="1 2">
    <name type="scientific">Lasius niger</name>
    <name type="common">Black garden ant</name>
    <dbReference type="NCBI Taxonomy" id="67767"/>
    <lineage>
        <taxon>Eukaryota</taxon>
        <taxon>Metazoa</taxon>
        <taxon>Ecdysozoa</taxon>
        <taxon>Arthropoda</taxon>
        <taxon>Hexapoda</taxon>
        <taxon>Insecta</taxon>
        <taxon>Pterygota</taxon>
        <taxon>Neoptera</taxon>
        <taxon>Endopterygota</taxon>
        <taxon>Hymenoptera</taxon>
        <taxon>Apocrita</taxon>
        <taxon>Aculeata</taxon>
        <taxon>Formicoidea</taxon>
        <taxon>Formicidae</taxon>
        <taxon>Formicinae</taxon>
        <taxon>Lasius</taxon>
        <taxon>Lasius</taxon>
    </lineage>
</organism>
<accession>A0A0J7KHF3</accession>
<dbReference type="Proteomes" id="UP000036403">
    <property type="component" value="Unassembled WGS sequence"/>
</dbReference>
<comment type="caution">
    <text evidence="1">The sequence shown here is derived from an EMBL/GenBank/DDBJ whole genome shotgun (WGS) entry which is preliminary data.</text>
</comment>
<dbReference type="AlphaFoldDB" id="A0A0J7KHF3"/>
<proteinExistence type="predicted"/>
<name>A0A0J7KHF3_LASNI</name>
<keyword evidence="2" id="KW-1185">Reference proteome</keyword>
<dbReference type="EMBL" id="LBMM01007532">
    <property type="protein sequence ID" value="KMQ89641.1"/>
    <property type="molecule type" value="Genomic_DNA"/>
</dbReference>
<dbReference type="PaxDb" id="67767-A0A0J7KHF3"/>
<protein>
    <submittedName>
        <fullName evidence="1">Out at first protein</fullName>
    </submittedName>
</protein>
<sequence length="153" mass="17413">MIVEAKLSKHQYNVIKSVTQECTPTKLFPHYEKILKAKKRCYPEGITITETSAEINLQCLLDHTVQRILLLQHEVLDIVTPVQLSELQLISKWGCDGSSGQSEYKQKFSDETISDASIFITSFVPLQLIVGKPDDKNKIVLWKNPRPFVTTIL</sequence>
<reference evidence="1 2" key="1">
    <citation type="submission" date="2015-04" db="EMBL/GenBank/DDBJ databases">
        <title>Lasius niger genome sequencing.</title>
        <authorList>
            <person name="Konorov E.A."/>
            <person name="Nikitin M.A."/>
            <person name="Kirill M.V."/>
            <person name="Chang P."/>
        </authorList>
    </citation>
    <scope>NUCLEOTIDE SEQUENCE [LARGE SCALE GENOMIC DNA]</scope>
    <source>
        <tissue evidence="1">Whole</tissue>
    </source>
</reference>
<dbReference type="OrthoDB" id="8193306at2759"/>
<evidence type="ECO:0000313" key="2">
    <source>
        <dbReference type="Proteomes" id="UP000036403"/>
    </source>
</evidence>
<gene>
    <name evidence="1" type="ORF">RF55_10703</name>
</gene>